<evidence type="ECO:0000313" key="1">
    <source>
        <dbReference type="EMBL" id="GLY81912.1"/>
    </source>
</evidence>
<organism evidence="1 2">
    <name type="scientific">Actinoallomurus iriomotensis</name>
    <dbReference type="NCBI Taxonomy" id="478107"/>
    <lineage>
        <taxon>Bacteria</taxon>
        <taxon>Bacillati</taxon>
        <taxon>Actinomycetota</taxon>
        <taxon>Actinomycetes</taxon>
        <taxon>Streptosporangiales</taxon>
        <taxon>Thermomonosporaceae</taxon>
        <taxon>Actinoallomurus</taxon>
    </lineage>
</organism>
<protein>
    <submittedName>
        <fullName evidence="1">Uncharacterized protein</fullName>
    </submittedName>
</protein>
<reference evidence="1" key="1">
    <citation type="submission" date="2023-03" db="EMBL/GenBank/DDBJ databases">
        <title>Actinoallomurus iriomotensis NBRC 103681.</title>
        <authorList>
            <person name="Ichikawa N."/>
            <person name="Sato H."/>
            <person name="Tonouchi N."/>
        </authorList>
    </citation>
    <scope>NUCLEOTIDE SEQUENCE</scope>
    <source>
        <strain evidence="1">NBRC 103681</strain>
    </source>
</reference>
<accession>A0A9W6RXG0</accession>
<sequence length="298" mass="29792">MTVLSVDAEAMWRGVPQVEQLVSLLEDVARGLDGVAVPAGVPPVLAARVTTTAMAGARDLRARARGLAGVPEDLRRRVAAARLADAPLLAGAGWGLRLLGLHFRAFSMQTLSTSMSWGVATREIREGRAAGETYKAGTWRAFRTSAVTAEEASATRGVPAALARTASAGGRAVTGAGWALTAYSNLRDPRLSAEQKVGRTAASIATGTGVSVLAGAASGAAFGSAAGPLGTLVGFGAGSAWTPVGHPEPAVQCDAAADAANEVEHVGGDATHAVGHVGGTVGHGVSSVAHKALGVVGL</sequence>
<gene>
    <name evidence="1" type="ORF">Airi01_101790</name>
</gene>
<comment type="caution">
    <text evidence="1">The sequence shown here is derived from an EMBL/GenBank/DDBJ whole genome shotgun (WGS) entry which is preliminary data.</text>
</comment>
<dbReference type="EMBL" id="BSTJ01000024">
    <property type="protein sequence ID" value="GLY81912.1"/>
    <property type="molecule type" value="Genomic_DNA"/>
</dbReference>
<dbReference type="AlphaFoldDB" id="A0A9W6RXG0"/>
<dbReference type="RefSeq" id="WP_285637012.1">
    <property type="nucleotide sequence ID" value="NZ_BSTJ01000024.1"/>
</dbReference>
<proteinExistence type="predicted"/>
<dbReference type="Proteomes" id="UP001165135">
    <property type="component" value="Unassembled WGS sequence"/>
</dbReference>
<evidence type="ECO:0000313" key="2">
    <source>
        <dbReference type="Proteomes" id="UP001165135"/>
    </source>
</evidence>
<name>A0A9W6RXG0_9ACTN</name>